<gene>
    <name evidence="13" type="ORF">QBC41DRAFT_300935</name>
</gene>
<keyword evidence="6 11" id="KW-0995">Kinetochore</keyword>
<dbReference type="CDD" id="cd11565">
    <property type="entry name" value="RWD_Spc24"/>
    <property type="match status" value="1"/>
</dbReference>
<keyword evidence="7 12" id="KW-0175">Coiled coil</keyword>
<protein>
    <recommendedName>
        <fullName evidence="11">Kinetochore protein Spc24</fullName>
    </recommendedName>
</protein>
<dbReference type="GO" id="GO:0005815">
    <property type="term" value="C:microtubule organizing center"/>
    <property type="evidence" value="ECO:0007669"/>
    <property type="project" value="UniProtKB-SubCell"/>
</dbReference>
<evidence type="ECO:0000256" key="8">
    <source>
        <dbReference type="ARBA" id="ARBA00023242"/>
    </source>
</evidence>
<name>A0AA39ZHE3_9PEZI</name>
<dbReference type="PANTHER" id="PTHR22142">
    <property type="match status" value="1"/>
</dbReference>
<keyword evidence="8 11" id="KW-0539">Nucleus</keyword>
<dbReference type="InterPro" id="IPR038066">
    <property type="entry name" value="Spc24_Fungi_globular_sf"/>
</dbReference>
<evidence type="ECO:0000256" key="7">
    <source>
        <dbReference type="ARBA" id="ARBA00023054"/>
    </source>
</evidence>
<dbReference type="GO" id="GO:0005634">
    <property type="term" value="C:nucleus"/>
    <property type="evidence" value="ECO:0007669"/>
    <property type="project" value="UniProtKB-SubCell"/>
</dbReference>
<feature type="coiled-coil region" evidence="12">
    <location>
        <begin position="45"/>
        <end position="72"/>
    </location>
</feature>
<comment type="caution">
    <text evidence="13">The sequence shown here is derived from an EMBL/GenBank/DDBJ whole genome shotgun (WGS) entry which is preliminary data.</text>
</comment>
<dbReference type="Pfam" id="PF08286">
    <property type="entry name" value="Spc24"/>
    <property type="match status" value="1"/>
</dbReference>
<dbReference type="Gene3D" id="1.10.287.1490">
    <property type="match status" value="1"/>
</dbReference>
<dbReference type="Proteomes" id="UP001174997">
    <property type="component" value="Unassembled WGS sequence"/>
</dbReference>
<dbReference type="PANTHER" id="PTHR22142:SF2">
    <property type="entry name" value="KINETOCHORE PROTEIN SPC24"/>
    <property type="match status" value="1"/>
</dbReference>
<evidence type="ECO:0000256" key="3">
    <source>
        <dbReference type="ARBA" id="ARBA00022454"/>
    </source>
</evidence>
<evidence type="ECO:0000256" key="2">
    <source>
        <dbReference type="ARBA" id="ARBA00007804"/>
    </source>
</evidence>
<dbReference type="SUPFAM" id="SSF143026">
    <property type="entry name" value="Kinetochore globular domain"/>
    <property type="match status" value="1"/>
</dbReference>
<evidence type="ECO:0000256" key="4">
    <source>
        <dbReference type="ARBA" id="ARBA00022618"/>
    </source>
</evidence>
<evidence type="ECO:0000256" key="1">
    <source>
        <dbReference type="ARBA" id="ARBA00004267"/>
    </source>
</evidence>
<comment type="subunit">
    <text evidence="11">Component of the NDC80 complex.</text>
</comment>
<comment type="similarity">
    <text evidence="2 11">Belongs to the SPC24 family.</text>
</comment>
<dbReference type="GO" id="GO:0051301">
    <property type="term" value="P:cell division"/>
    <property type="evidence" value="ECO:0007669"/>
    <property type="project" value="UniProtKB-UniRule"/>
</dbReference>
<sequence length="210" mass="23564">MLLEEDPSLLIRHTISNFNTQPDRLAISRISESLSTLAQARDLRIREAESSLKKLSRQLSTLSNQHNELTSTHSSAAHASEISRLDTQKFRIAKSASDLEMETERLQSQLDELNARLQELEMQGVDGGEGNEAVRGGDGGVEDEVLLRLKVYRSLGMELEKDGGQEGKKDGGGEFNRVVLRNDKRGDVHVVKIDGGFSRFFYANYFWQNL</sequence>
<evidence type="ECO:0000256" key="6">
    <source>
        <dbReference type="ARBA" id="ARBA00022838"/>
    </source>
</evidence>
<keyword evidence="10 11" id="KW-0137">Centromere</keyword>
<comment type="subcellular location">
    <subcellularLocation>
        <location evidence="1">Cytoplasm</location>
        <location evidence="1">Cytoskeleton</location>
        <location evidence="1">Microtubule organizing center</location>
    </subcellularLocation>
    <subcellularLocation>
        <location evidence="11">Nucleus</location>
    </subcellularLocation>
    <subcellularLocation>
        <location evidence="11">Chromosome</location>
        <location evidence="11">Centromere</location>
        <location evidence="11">Kinetochore</location>
    </subcellularLocation>
</comment>
<evidence type="ECO:0000256" key="9">
    <source>
        <dbReference type="ARBA" id="ARBA00023306"/>
    </source>
</evidence>
<proteinExistence type="inferred from homology"/>
<accession>A0AA39ZHE3</accession>
<keyword evidence="14" id="KW-1185">Reference proteome</keyword>
<comment type="function">
    <text evidence="11">Acts as a component of the essential kinetochore-associated NDC80 complex, which is required for chromosome segregation and spindle checkpoint activity.</text>
</comment>
<evidence type="ECO:0000256" key="11">
    <source>
        <dbReference type="RuleBase" id="RU368011"/>
    </source>
</evidence>
<keyword evidence="4 11" id="KW-0132">Cell division</keyword>
<keyword evidence="9 11" id="KW-0131">Cell cycle</keyword>
<evidence type="ECO:0000256" key="5">
    <source>
        <dbReference type="ARBA" id="ARBA00022776"/>
    </source>
</evidence>
<evidence type="ECO:0000256" key="10">
    <source>
        <dbReference type="ARBA" id="ARBA00023328"/>
    </source>
</evidence>
<dbReference type="GO" id="GO:0008017">
    <property type="term" value="F:microtubule binding"/>
    <property type="evidence" value="ECO:0007669"/>
    <property type="project" value="TreeGrafter"/>
</dbReference>
<dbReference type="GO" id="GO:0031262">
    <property type="term" value="C:Ndc80 complex"/>
    <property type="evidence" value="ECO:0007669"/>
    <property type="project" value="TreeGrafter"/>
</dbReference>
<keyword evidence="5 11" id="KW-0498">Mitosis</keyword>
<reference evidence="13" key="1">
    <citation type="submission" date="2023-06" db="EMBL/GenBank/DDBJ databases">
        <title>Genome-scale phylogeny and comparative genomics of the fungal order Sordariales.</title>
        <authorList>
            <consortium name="Lawrence Berkeley National Laboratory"/>
            <person name="Hensen N."/>
            <person name="Bonometti L."/>
            <person name="Westerberg I."/>
            <person name="Brannstrom I.O."/>
            <person name="Guillou S."/>
            <person name="Cros-Aarteil S."/>
            <person name="Calhoun S."/>
            <person name="Haridas S."/>
            <person name="Kuo A."/>
            <person name="Mondo S."/>
            <person name="Pangilinan J."/>
            <person name="Riley R."/>
            <person name="Labutti K."/>
            <person name="Andreopoulos B."/>
            <person name="Lipzen A."/>
            <person name="Chen C."/>
            <person name="Yanf M."/>
            <person name="Daum C."/>
            <person name="Ng V."/>
            <person name="Clum A."/>
            <person name="Steindorff A."/>
            <person name="Ohm R."/>
            <person name="Martin F."/>
            <person name="Silar P."/>
            <person name="Natvig D."/>
            <person name="Lalanne C."/>
            <person name="Gautier V."/>
            <person name="Ament-Velasquez S.L."/>
            <person name="Kruys A."/>
            <person name="Hutchinson M.I."/>
            <person name="Powell A.J."/>
            <person name="Barry K."/>
            <person name="Miller A.N."/>
            <person name="Grigoriev I.V."/>
            <person name="Debuchy R."/>
            <person name="Gladieux P."/>
            <person name="Thoren M.H."/>
            <person name="Johannesson H."/>
        </authorList>
    </citation>
    <scope>NUCLEOTIDE SEQUENCE</scope>
    <source>
        <strain evidence="13">CBS 307.81</strain>
    </source>
</reference>
<organism evidence="13 14">
    <name type="scientific">Cercophora samala</name>
    <dbReference type="NCBI Taxonomy" id="330535"/>
    <lineage>
        <taxon>Eukaryota</taxon>
        <taxon>Fungi</taxon>
        <taxon>Dikarya</taxon>
        <taxon>Ascomycota</taxon>
        <taxon>Pezizomycotina</taxon>
        <taxon>Sordariomycetes</taxon>
        <taxon>Sordariomycetidae</taxon>
        <taxon>Sordariales</taxon>
        <taxon>Lasiosphaeriaceae</taxon>
        <taxon>Cercophora</taxon>
    </lineage>
</organism>
<evidence type="ECO:0000313" key="14">
    <source>
        <dbReference type="Proteomes" id="UP001174997"/>
    </source>
</evidence>
<dbReference type="GO" id="GO:0007059">
    <property type="term" value="P:chromosome segregation"/>
    <property type="evidence" value="ECO:0007669"/>
    <property type="project" value="TreeGrafter"/>
</dbReference>
<dbReference type="Gene3D" id="3.30.160.430">
    <property type="match status" value="1"/>
</dbReference>
<evidence type="ECO:0000256" key="12">
    <source>
        <dbReference type="SAM" id="Coils"/>
    </source>
</evidence>
<dbReference type="EMBL" id="JAULSY010000024">
    <property type="protein sequence ID" value="KAK0671115.1"/>
    <property type="molecule type" value="Genomic_DNA"/>
</dbReference>
<evidence type="ECO:0000313" key="13">
    <source>
        <dbReference type="EMBL" id="KAK0671115.1"/>
    </source>
</evidence>
<dbReference type="AlphaFoldDB" id="A0AA39ZHE3"/>
<dbReference type="InterPro" id="IPR013252">
    <property type="entry name" value="Ndc80_Spc24"/>
</dbReference>
<feature type="coiled-coil region" evidence="12">
    <location>
        <begin position="96"/>
        <end position="123"/>
    </location>
</feature>
<keyword evidence="3 11" id="KW-0158">Chromosome</keyword>